<accession>A0A2G6E5A3</accession>
<dbReference type="Gene3D" id="1.25.40.10">
    <property type="entry name" value="Tetratricopeptide repeat domain"/>
    <property type="match status" value="1"/>
</dbReference>
<sequence>MIKRAILTSTFVLSICMAVGGMSSSAQTGCYTPQVQPPVYYQQYSEPQHYQYQYHYQCPQPVPPVVYYPEVRYCGGCRNNECCMYKQALEMVHARQYRDAIQAFTQFLHFYPHSSLADNAIYWTGECYYAMKQYRVALSYFEKIPYQYPHGNKTPDALLKTALSYFSLRNRSRACQALNQLLTRFPASESAHKAHRWTHRCYGRERRGDCHYSCCQRYAPRFQGQSSYYDDCFPKNY</sequence>
<keyword evidence="1" id="KW-0732">Signal</keyword>
<dbReference type="NCBIfam" id="TIGR02795">
    <property type="entry name" value="tol_pal_ybgF"/>
    <property type="match status" value="1"/>
</dbReference>
<feature type="chain" id="PRO_5013855535" evidence="1">
    <location>
        <begin position="29"/>
        <end position="237"/>
    </location>
</feature>
<evidence type="ECO:0000256" key="1">
    <source>
        <dbReference type="SAM" id="SignalP"/>
    </source>
</evidence>
<dbReference type="EMBL" id="PDPS01000028">
    <property type="protein sequence ID" value="PID57253.1"/>
    <property type="molecule type" value="Genomic_DNA"/>
</dbReference>
<protein>
    <submittedName>
        <fullName evidence="2">Tol-pal system protein YbgF</fullName>
    </submittedName>
</protein>
<dbReference type="InterPro" id="IPR014162">
    <property type="entry name" value="CpoB_C"/>
</dbReference>
<evidence type="ECO:0000313" key="3">
    <source>
        <dbReference type="Proteomes" id="UP000229740"/>
    </source>
</evidence>
<dbReference type="SUPFAM" id="SSF48452">
    <property type="entry name" value="TPR-like"/>
    <property type="match status" value="1"/>
</dbReference>
<reference evidence="2 3" key="1">
    <citation type="submission" date="2017-10" db="EMBL/GenBank/DDBJ databases">
        <title>Novel microbial diversity and functional potential in the marine mammal oral microbiome.</title>
        <authorList>
            <person name="Dudek N.K."/>
            <person name="Sun C.L."/>
            <person name="Burstein D."/>
            <person name="Kantor R.S."/>
            <person name="Aliaga Goltsman D.S."/>
            <person name="Bik E.M."/>
            <person name="Thomas B.C."/>
            <person name="Banfield J.F."/>
            <person name="Relman D.A."/>
        </authorList>
    </citation>
    <scope>NUCLEOTIDE SEQUENCE [LARGE SCALE GENOMIC DNA]</scope>
    <source>
        <strain evidence="2">DOLZORAL124_49_17</strain>
    </source>
</reference>
<feature type="signal peptide" evidence="1">
    <location>
        <begin position="1"/>
        <end position="28"/>
    </location>
</feature>
<evidence type="ECO:0000313" key="2">
    <source>
        <dbReference type="EMBL" id="PID57253.1"/>
    </source>
</evidence>
<proteinExistence type="predicted"/>
<gene>
    <name evidence="2" type="primary">ygbF</name>
    <name evidence="2" type="ORF">CSB45_08485</name>
</gene>
<dbReference type="Proteomes" id="UP000229740">
    <property type="component" value="Unassembled WGS sequence"/>
</dbReference>
<name>A0A2G6E5A3_9BACT</name>
<dbReference type="InterPro" id="IPR011990">
    <property type="entry name" value="TPR-like_helical_dom_sf"/>
</dbReference>
<dbReference type="InterPro" id="IPR019734">
    <property type="entry name" value="TPR_rpt"/>
</dbReference>
<dbReference type="AlphaFoldDB" id="A0A2G6E5A3"/>
<dbReference type="Pfam" id="PF13174">
    <property type="entry name" value="TPR_6"/>
    <property type="match status" value="3"/>
</dbReference>
<comment type="caution">
    <text evidence="2">The sequence shown here is derived from an EMBL/GenBank/DDBJ whole genome shotgun (WGS) entry which is preliminary data.</text>
</comment>
<organism evidence="2 3">
    <name type="scientific">candidate division KSB3 bacterium</name>
    <dbReference type="NCBI Taxonomy" id="2044937"/>
    <lineage>
        <taxon>Bacteria</taxon>
        <taxon>candidate division KSB3</taxon>
    </lineage>
</organism>